<dbReference type="RefSeq" id="WP_311698786.1">
    <property type="nucleotide sequence ID" value="NZ_JAVREY010000051.1"/>
</dbReference>
<reference evidence="3" key="1">
    <citation type="submission" date="2023-07" db="EMBL/GenBank/DDBJ databases">
        <title>30 novel species of actinomycetes from the DSMZ collection.</title>
        <authorList>
            <person name="Nouioui I."/>
        </authorList>
    </citation>
    <scope>NUCLEOTIDE SEQUENCE [LARGE SCALE GENOMIC DNA]</scope>
    <source>
        <strain evidence="3">DSM 41699</strain>
    </source>
</reference>
<evidence type="ECO:0000313" key="3">
    <source>
        <dbReference type="Proteomes" id="UP001183809"/>
    </source>
</evidence>
<protein>
    <submittedName>
        <fullName evidence="2">Uncharacterized protein</fullName>
    </submittedName>
</protein>
<feature type="region of interest" description="Disordered" evidence="1">
    <location>
        <begin position="1"/>
        <end position="26"/>
    </location>
</feature>
<evidence type="ECO:0000256" key="1">
    <source>
        <dbReference type="SAM" id="MobiDB-lite"/>
    </source>
</evidence>
<dbReference type="EMBL" id="JAVREY010000051">
    <property type="protein sequence ID" value="MDT0467326.1"/>
    <property type="molecule type" value="Genomic_DNA"/>
</dbReference>
<name>A0ABU2U2Q3_9ACTN</name>
<evidence type="ECO:0000313" key="2">
    <source>
        <dbReference type="EMBL" id="MDT0467326.1"/>
    </source>
</evidence>
<organism evidence="2 3">
    <name type="scientific">Streptomyces gibsoniae</name>
    <dbReference type="NCBI Taxonomy" id="3075529"/>
    <lineage>
        <taxon>Bacteria</taxon>
        <taxon>Bacillati</taxon>
        <taxon>Actinomycetota</taxon>
        <taxon>Actinomycetes</taxon>
        <taxon>Kitasatosporales</taxon>
        <taxon>Streptomycetaceae</taxon>
        <taxon>Streptomyces</taxon>
    </lineage>
</organism>
<dbReference type="Proteomes" id="UP001183809">
    <property type="component" value="Unassembled WGS sequence"/>
</dbReference>
<keyword evidence="3" id="KW-1185">Reference proteome</keyword>
<accession>A0ABU2U2Q3</accession>
<gene>
    <name evidence="2" type="ORF">RM764_30745</name>
</gene>
<feature type="compositionally biased region" description="Basic and acidic residues" evidence="1">
    <location>
        <begin position="14"/>
        <end position="24"/>
    </location>
</feature>
<comment type="caution">
    <text evidence="2">The sequence shown here is derived from an EMBL/GenBank/DDBJ whole genome shotgun (WGS) entry which is preliminary data.</text>
</comment>
<sequence>MDPGEGPAVSADNHPVRHDAEWARQRGHSAPVVHGLQVPACTAPGATLFPHFIGDVFISFLERRHRYLLRR</sequence>
<proteinExistence type="predicted"/>